<gene>
    <name evidence="2" type="ORF">GCM10009682_62160</name>
</gene>
<keyword evidence="3" id="KW-1185">Reference proteome</keyword>
<organism evidence="2 3">
    <name type="scientific">Luedemannella flava</name>
    <dbReference type="NCBI Taxonomy" id="349316"/>
    <lineage>
        <taxon>Bacteria</taxon>
        <taxon>Bacillati</taxon>
        <taxon>Actinomycetota</taxon>
        <taxon>Actinomycetes</taxon>
        <taxon>Micromonosporales</taxon>
        <taxon>Micromonosporaceae</taxon>
        <taxon>Luedemannella</taxon>
    </lineage>
</organism>
<evidence type="ECO:0000313" key="3">
    <source>
        <dbReference type="Proteomes" id="UP001500218"/>
    </source>
</evidence>
<protein>
    <submittedName>
        <fullName evidence="2">RHS repeat-associated core domain-containing protein</fullName>
    </submittedName>
</protein>
<name>A0ABN2MS11_9ACTN</name>
<evidence type="ECO:0000313" key="2">
    <source>
        <dbReference type="EMBL" id="GAA1835584.1"/>
    </source>
</evidence>
<accession>A0ABN2MS11</accession>
<dbReference type="NCBIfam" id="TIGR01643">
    <property type="entry name" value="YD_repeat_2x"/>
    <property type="match status" value="2"/>
</dbReference>
<dbReference type="Pfam" id="PF05593">
    <property type="entry name" value="RHS_repeat"/>
    <property type="match status" value="2"/>
</dbReference>
<dbReference type="InterPro" id="IPR022385">
    <property type="entry name" value="Rhs_assc_core"/>
</dbReference>
<sequence>MPVSTVAWSAPPTIPNSTDTLPAASNPPAEWPAEGTTTVTLSAATTGLSADDAAKAATTPAKAGGLSLRVGAVKPAASSGARDLGAAPKRMRVDVLDRATTVKAGINGVLLRIARADESNATGSAALSVDYKQFAGAFGADWSSRLRLVSLPACALTTPGRGACAATPLDSTNDLKSKAVSATVPVTATSTLVALAAAPSGPSGSYAATPFQASSTWSAGGNSGAFTWSYPMRVPPSAGGFAPQLGLNYNSQSVDGRHAASNNQPSWVGEGFDFSAGGTIERRYTGCADDMETGANNTQKTGDLCWETNNAVLSLAGHSGELIYNSGEGRWHLRADDGTRIERRTGAANGDNDGEHWVVTTPGGTQYWFGLNRLPGWASGDPETGSAWTVPVFGNDANEPCHATTFAGSDCVQAWRWNLDYVVDINGNSASYWYVKETNRYGRNNSTSDAPTYVRGGYLDHIDYGTRTDNGVDSVLDALAAERVDLAAGDRCVSNCTTKNATNWPDVPWDAQCTGTPCDNLSPTFWTSKRLTTVTTQVRSGSGYRNVERWTLRHTFPDPGDGTRAGLWLAKISHEGLAGTTTSVPDIEFAGIQLANRVDTVDFAAAMNWWRVARIRTEFGGTINVTYSAPECVAGSPPTPETNSKRCYPVRWTPEGYANPVTDWFHKYVVTDLYEIDHTGGTAPQGSPRIAYHYTYLDGVAWHYNDDDGLIDRKNKTWSDYRGYSRVGVTVGDSDDPGRTYTETRYFRGMHGDRAAASGGTRTVTVTGTGVATVNDDDAYAGMTRETTVFNGPGGAVVSREVNEPWQSSATATRTINGDTVLARFTNTKATHSRVARDGGRADMVSTVKTTFDSYGMAVRVEDLGDTATTGDETCARTTFEPRNATAWILDKPHTVQQYAVDCASATGTLTEAQIISEQRFTYDDNTYLQAPDKGLAAKVESMSAWNSGSPTFITASRAAYDAHGRVTTSWDALGKATTTEYTPLIGGPVTATKVTNPLGFVTTTTLDPAYGAVTTVVDPNLKRTETAYDGLGRITKIWKPGRDKATKTANMTFSYLVRTDAASVISSSTLNNAEQYVTSYALFDGLLRARQTQSPSVSGGRIITESFFDTAGHQVKTYNAYYANGAPGTTLVTATQRTDVPHQNRVVYDGASRPTASIFQPYDTERWRSTTVYGGDRVDVTPPAGGTATSIVSDARGRMVAQRQYFGATPTPGTAGTWDQTAYTYNAKGKLAKVTDTAGNKWEYIYDLLGRQIETRDPDKGTMTYGYDNAGRLTSSVDASQKKLLYVLDDLGRRKSLYEDQLGGTLRAQWIYDTVAKGQLTTATRKVGTALYQTKVLAYDDQYHATQTQIVIPSAETGLAGTYTYNNTYNGVDGSLVSTTIPGVTGGLPTETLSLAYNSLGMPTSMSTLYGTSPGTNMSLVQAVAYNALGQTDQITLDTDSTAGGRVWQSFTRELDTGRTTGIRTDRDSATPNTVADLRYTYDNAGNITRIADVAPDPVDDTQCFGYDYLQRLTEAWTPASGDCTAAKSTSGLGGPAPYWHTWALDKTGNRTKLTVHTATINYVTDYQYPAAGSARAHAVSSTTGAQIAEYRYDSNGNTTCRPAGTATNDCDATNPVAAGSQTITWDPEGHVATSVDATGTTTYVYDADGNRLIRRDPTGSTLYLPGQEVRYTTATQGVACTRYYTFGGATVASRNAAGLTWLTSDHQGTAQIAIRQSDQQATVRRQLPYGGSRGAAVTWPNSKGFVGGTNDNTGLTHLGAREYDPNLGRFISVDPVMDLTDPQQWNAYAYANNRAITLSDPAGTEPGSWCTSGACGGQSVQAYPMEHALPRRLNPVAPPCSCPIKPYGNPTPPPGQKCALTMNGQCVTNVNMPQLRPENITNGSTQFALDTAARQGGTCKFGWYQIVCFNAQGYLVDAKKNQAQTIGDVMLYPGSVGDFIADLEVEKKARDDIAGWCKMAGCDGAKAAETLGPDLEKHERAHSEQWTKYSSVGDFVTSYLALSAKSQRYCQDPGDCNRLEVDANPFHGRYWNVKGYDSRGLIFEMPTNDQLVNSGIASESTFLNSLGS</sequence>
<dbReference type="Proteomes" id="UP001500218">
    <property type="component" value="Unassembled WGS sequence"/>
</dbReference>
<comment type="caution">
    <text evidence="2">The sequence shown here is derived from an EMBL/GenBank/DDBJ whole genome shotgun (WGS) entry which is preliminary data.</text>
</comment>
<dbReference type="InterPro" id="IPR031325">
    <property type="entry name" value="RHS_repeat"/>
</dbReference>
<proteinExistence type="predicted"/>
<dbReference type="PANTHER" id="PTHR32305">
    <property type="match status" value="1"/>
</dbReference>
<dbReference type="NCBIfam" id="TIGR03696">
    <property type="entry name" value="Rhs_assc_core"/>
    <property type="match status" value="1"/>
</dbReference>
<feature type="region of interest" description="Disordered" evidence="1">
    <location>
        <begin position="1"/>
        <end position="34"/>
    </location>
</feature>
<evidence type="ECO:0000256" key="1">
    <source>
        <dbReference type="SAM" id="MobiDB-lite"/>
    </source>
</evidence>
<dbReference type="InterPro" id="IPR050708">
    <property type="entry name" value="T6SS_VgrG/RHS"/>
</dbReference>
<reference evidence="2 3" key="1">
    <citation type="journal article" date="2019" name="Int. J. Syst. Evol. Microbiol.">
        <title>The Global Catalogue of Microorganisms (GCM) 10K type strain sequencing project: providing services to taxonomists for standard genome sequencing and annotation.</title>
        <authorList>
            <consortium name="The Broad Institute Genomics Platform"/>
            <consortium name="The Broad Institute Genome Sequencing Center for Infectious Disease"/>
            <person name="Wu L."/>
            <person name="Ma J."/>
        </authorList>
    </citation>
    <scope>NUCLEOTIDE SEQUENCE [LARGE SCALE GENOMIC DNA]</scope>
    <source>
        <strain evidence="2 3">JCM 13250</strain>
    </source>
</reference>
<dbReference type="InterPro" id="IPR006530">
    <property type="entry name" value="YD"/>
</dbReference>
<dbReference type="PANTHER" id="PTHR32305:SF17">
    <property type="entry name" value="TRNA NUCLEASE WAPA"/>
    <property type="match status" value="1"/>
</dbReference>
<dbReference type="EMBL" id="BAAALT010000291">
    <property type="protein sequence ID" value="GAA1835584.1"/>
    <property type="molecule type" value="Genomic_DNA"/>
</dbReference>
<dbReference type="Gene3D" id="2.180.10.10">
    <property type="entry name" value="RHS repeat-associated core"/>
    <property type="match status" value="2"/>
</dbReference>